<proteinExistence type="predicted"/>
<dbReference type="EMBL" id="BAABME010002251">
    <property type="protein sequence ID" value="GAA0153773.1"/>
    <property type="molecule type" value="Genomic_DNA"/>
</dbReference>
<name>A0AAV3PR24_LITER</name>
<evidence type="ECO:0000313" key="2">
    <source>
        <dbReference type="EMBL" id="GAA0153773.1"/>
    </source>
</evidence>
<evidence type="ECO:0000256" key="1">
    <source>
        <dbReference type="SAM" id="MobiDB-lite"/>
    </source>
</evidence>
<gene>
    <name evidence="2" type="ORF">LIER_11934</name>
</gene>
<reference evidence="2 3" key="1">
    <citation type="submission" date="2024-01" db="EMBL/GenBank/DDBJ databases">
        <title>The complete chloroplast genome sequence of Lithospermum erythrorhizon: insights into the phylogenetic relationship among Boraginaceae species and the maternal lineages of purple gromwells.</title>
        <authorList>
            <person name="Okada T."/>
            <person name="Watanabe K."/>
        </authorList>
    </citation>
    <scope>NUCLEOTIDE SEQUENCE [LARGE SCALE GENOMIC DNA]</scope>
</reference>
<dbReference type="Proteomes" id="UP001454036">
    <property type="component" value="Unassembled WGS sequence"/>
</dbReference>
<keyword evidence="3" id="KW-1185">Reference proteome</keyword>
<dbReference type="AlphaFoldDB" id="A0AAV3PR24"/>
<evidence type="ECO:0000313" key="3">
    <source>
        <dbReference type="Proteomes" id="UP001454036"/>
    </source>
</evidence>
<accession>A0AAV3PR24</accession>
<feature type="region of interest" description="Disordered" evidence="1">
    <location>
        <begin position="175"/>
        <end position="201"/>
    </location>
</feature>
<feature type="compositionally biased region" description="Acidic residues" evidence="1">
    <location>
        <begin position="185"/>
        <end position="195"/>
    </location>
</feature>
<feature type="region of interest" description="Disordered" evidence="1">
    <location>
        <begin position="133"/>
        <end position="154"/>
    </location>
</feature>
<protein>
    <submittedName>
        <fullName evidence="2">Uncharacterized protein</fullName>
    </submittedName>
</protein>
<feature type="region of interest" description="Disordered" evidence="1">
    <location>
        <begin position="17"/>
        <end position="43"/>
    </location>
</feature>
<sequence length="201" mass="23188">MATKTQRIKRAGIKNCYPLRQGRAQPSHTNPTVRRGGSSGDKKKFRVHEPLVVSFNKHVQFEYRDNPDGSAGRLEMYVICWPRKFKFDLEDFERHFDLSHEGFSDFYMQHDFPDDIPLGNLTELNILLNHNRTTPRSSRRIDAARQGESTLRRQGFSPENGLLVWYNKEERVARKRQQVAGGSGDPEESVSEGDDAEVRPK</sequence>
<organism evidence="2 3">
    <name type="scientific">Lithospermum erythrorhizon</name>
    <name type="common">Purple gromwell</name>
    <name type="synonym">Lithospermum officinale var. erythrorhizon</name>
    <dbReference type="NCBI Taxonomy" id="34254"/>
    <lineage>
        <taxon>Eukaryota</taxon>
        <taxon>Viridiplantae</taxon>
        <taxon>Streptophyta</taxon>
        <taxon>Embryophyta</taxon>
        <taxon>Tracheophyta</taxon>
        <taxon>Spermatophyta</taxon>
        <taxon>Magnoliopsida</taxon>
        <taxon>eudicotyledons</taxon>
        <taxon>Gunneridae</taxon>
        <taxon>Pentapetalae</taxon>
        <taxon>asterids</taxon>
        <taxon>lamiids</taxon>
        <taxon>Boraginales</taxon>
        <taxon>Boraginaceae</taxon>
        <taxon>Boraginoideae</taxon>
        <taxon>Lithospermeae</taxon>
        <taxon>Lithospermum</taxon>
    </lineage>
</organism>
<comment type="caution">
    <text evidence="2">The sequence shown here is derived from an EMBL/GenBank/DDBJ whole genome shotgun (WGS) entry which is preliminary data.</text>
</comment>